<dbReference type="InterPro" id="IPR036271">
    <property type="entry name" value="Tet_transcr_reg_TetR-rel_C_sf"/>
</dbReference>
<proteinExistence type="predicted"/>
<dbReference type="InterPro" id="IPR001647">
    <property type="entry name" value="HTH_TetR"/>
</dbReference>
<reference evidence="7 8" key="1">
    <citation type="submission" date="2017-02" db="EMBL/GenBank/DDBJ databases">
        <title>Draft genome of Saccharomonospora sp. 154.</title>
        <authorList>
            <person name="Alonso-Carmona G.S."/>
            <person name="De La Haba R."/>
            <person name="Vera-Gargallo B."/>
            <person name="Sandoval-Trujillo A.H."/>
            <person name="Ramirez-Duran N."/>
            <person name="Ventosa A."/>
        </authorList>
    </citation>
    <scope>NUCLEOTIDE SEQUENCE [LARGE SCALE GENOMIC DNA]</scope>
    <source>
        <strain evidence="7 8">LRS4.154</strain>
    </source>
</reference>
<dbReference type="RefSeq" id="WP_081192092.1">
    <property type="nucleotide sequence ID" value="NZ_MWIH01000005.1"/>
</dbReference>
<dbReference type="InterPro" id="IPR050109">
    <property type="entry name" value="HTH-type_TetR-like_transc_reg"/>
</dbReference>
<dbReference type="STRING" id="1962155.B1813_13125"/>
<dbReference type="GO" id="GO:0003700">
    <property type="term" value="F:DNA-binding transcription factor activity"/>
    <property type="evidence" value="ECO:0007669"/>
    <property type="project" value="TreeGrafter"/>
</dbReference>
<dbReference type="SUPFAM" id="SSF48498">
    <property type="entry name" value="Tetracyclin repressor-like, C-terminal domain"/>
    <property type="match status" value="1"/>
</dbReference>
<evidence type="ECO:0000256" key="4">
    <source>
        <dbReference type="ARBA" id="ARBA00023163"/>
    </source>
</evidence>
<dbReference type="InterPro" id="IPR009057">
    <property type="entry name" value="Homeodomain-like_sf"/>
</dbReference>
<keyword evidence="1" id="KW-0678">Repressor</keyword>
<organism evidence="7 8">
    <name type="scientific">Saccharomonospora piscinae</name>
    <dbReference type="NCBI Taxonomy" id="687388"/>
    <lineage>
        <taxon>Bacteria</taxon>
        <taxon>Bacillati</taxon>
        <taxon>Actinomycetota</taxon>
        <taxon>Actinomycetes</taxon>
        <taxon>Pseudonocardiales</taxon>
        <taxon>Pseudonocardiaceae</taxon>
        <taxon>Saccharomonospora</taxon>
    </lineage>
</organism>
<keyword evidence="8" id="KW-1185">Reference proteome</keyword>
<dbReference type="SUPFAM" id="SSF46689">
    <property type="entry name" value="Homeodomain-like"/>
    <property type="match status" value="1"/>
</dbReference>
<evidence type="ECO:0000259" key="6">
    <source>
        <dbReference type="PROSITE" id="PS50977"/>
    </source>
</evidence>
<keyword evidence="3 5" id="KW-0238">DNA-binding</keyword>
<evidence type="ECO:0000256" key="2">
    <source>
        <dbReference type="ARBA" id="ARBA00023015"/>
    </source>
</evidence>
<evidence type="ECO:0000256" key="5">
    <source>
        <dbReference type="PROSITE-ProRule" id="PRU00335"/>
    </source>
</evidence>
<protein>
    <submittedName>
        <fullName evidence="7">TetR family transcriptional regulator</fullName>
    </submittedName>
</protein>
<dbReference type="PROSITE" id="PS01081">
    <property type="entry name" value="HTH_TETR_1"/>
    <property type="match status" value="1"/>
</dbReference>
<evidence type="ECO:0000313" key="8">
    <source>
        <dbReference type="Proteomes" id="UP000192591"/>
    </source>
</evidence>
<dbReference type="GO" id="GO:0000976">
    <property type="term" value="F:transcription cis-regulatory region binding"/>
    <property type="evidence" value="ECO:0007669"/>
    <property type="project" value="TreeGrafter"/>
</dbReference>
<comment type="caution">
    <text evidence="7">The sequence shown here is derived from an EMBL/GenBank/DDBJ whole genome shotgun (WGS) entry which is preliminary data.</text>
</comment>
<gene>
    <name evidence="7" type="ORF">B1813_13125</name>
</gene>
<evidence type="ECO:0000256" key="3">
    <source>
        <dbReference type="ARBA" id="ARBA00023125"/>
    </source>
</evidence>
<dbReference type="Pfam" id="PF13977">
    <property type="entry name" value="TetR_C_6"/>
    <property type="match status" value="1"/>
</dbReference>
<dbReference type="AlphaFoldDB" id="A0A1V9A7M9"/>
<evidence type="ECO:0000313" key="7">
    <source>
        <dbReference type="EMBL" id="OQO93036.1"/>
    </source>
</evidence>
<keyword evidence="4" id="KW-0804">Transcription</keyword>
<dbReference type="InterPro" id="IPR023772">
    <property type="entry name" value="DNA-bd_HTH_TetR-type_CS"/>
</dbReference>
<evidence type="ECO:0000256" key="1">
    <source>
        <dbReference type="ARBA" id="ARBA00022491"/>
    </source>
</evidence>
<feature type="domain" description="HTH tetR-type" evidence="6">
    <location>
        <begin position="11"/>
        <end position="71"/>
    </location>
</feature>
<dbReference type="PRINTS" id="PR00455">
    <property type="entry name" value="HTHTETR"/>
</dbReference>
<name>A0A1V9A7M9_SACPI</name>
<sequence>MPRPPDPARAAARREAVTAAAARLFAERGYENTSVTDLARAAGLSSGSVFYHFPDKRAVFRSLFERDLPQCRELVERSLDTDDPLESILGMVDALGAEALDPTAPGIMVELLRQVDRDPELARIVSENASVLHRGFATLLRRAIESGTVDGGLDPDEAAAWIQAVIDAAFLNAENDTDPRPMLRLIVGRFLAAPTTGKAT</sequence>
<dbReference type="Gene3D" id="1.10.357.10">
    <property type="entry name" value="Tetracycline Repressor, domain 2"/>
    <property type="match status" value="1"/>
</dbReference>
<keyword evidence="2" id="KW-0805">Transcription regulation</keyword>
<dbReference type="PANTHER" id="PTHR30055">
    <property type="entry name" value="HTH-TYPE TRANSCRIPTIONAL REGULATOR RUTR"/>
    <property type="match status" value="1"/>
</dbReference>
<dbReference type="InterPro" id="IPR039538">
    <property type="entry name" value="BetI_C"/>
</dbReference>
<dbReference type="PANTHER" id="PTHR30055:SF226">
    <property type="entry name" value="HTH-TYPE TRANSCRIPTIONAL REGULATOR PKSA"/>
    <property type="match status" value="1"/>
</dbReference>
<dbReference type="PROSITE" id="PS50977">
    <property type="entry name" value="HTH_TETR_2"/>
    <property type="match status" value="1"/>
</dbReference>
<dbReference type="EMBL" id="MWIH01000005">
    <property type="protein sequence ID" value="OQO93036.1"/>
    <property type="molecule type" value="Genomic_DNA"/>
</dbReference>
<accession>A0A1V9A7M9</accession>
<dbReference type="Pfam" id="PF00440">
    <property type="entry name" value="TetR_N"/>
    <property type="match status" value="1"/>
</dbReference>
<dbReference type="Proteomes" id="UP000192591">
    <property type="component" value="Unassembled WGS sequence"/>
</dbReference>
<feature type="DNA-binding region" description="H-T-H motif" evidence="5">
    <location>
        <begin position="34"/>
        <end position="53"/>
    </location>
</feature>